<gene>
    <name evidence="3" type="ORF">WISP_03034</name>
</gene>
<dbReference type="InterPro" id="IPR045107">
    <property type="entry name" value="SAC3/GANP/THP3"/>
</dbReference>
<feature type="compositionally biased region" description="Low complexity" evidence="1">
    <location>
        <begin position="127"/>
        <end position="148"/>
    </location>
</feature>
<dbReference type="PANTHER" id="PTHR12436">
    <property type="entry name" value="80 KDA MCM3-ASSOCIATED PROTEIN"/>
    <property type="match status" value="1"/>
</dbReference>
<feature type="domain" description="Germinal-centre associated nuclear protein MCM3AP" evidence="2">
    <location>
        <begin position="663"/>
        <end position="1302"/>
    </location>
</feature>
<dbReference type="InterPro" id="IPR034265">
    <property type="entry name" value="MCM3AP_RRM"/>
</dbReference>
<feature type="region of interest" description="Disordered" evidence="1">
    <location>
        <begin position="55"/>
        <end position="89"/>
    </location>
</feature>
<dbReference type="InterPro" id="IPR035979">
    <property type="entry name" value="RBD_domain_sf"/>
</dbReference>
<dbReference type="Gene3D" id="3.30.70.330">
    <property type="match status" value="1"/>
</dbReference>
<accession>A0ABQ9DZ41</accession>
<evidence type="ECO:0000256" key="1">
    <source>
        <dbReference type="SAM" id="MobiDB-lite"/>
    </source>
</evidence>
<feature type="region of interest" description="Disordered" evidence="1">
    <location>
        <begin position="350"/>
        <end position="405"/>
    </location>
</feature>
<dbReference type="SUPFAM" id="SSF54928">
    <property type="entry name" value="RNA-binding domain, RBD"/>
    <property type="match status" value="1"/>
</dbReference>
<organism evidence="3 4">
    <name type="scientific">Willisornis vidua</name>
    <name type="common">Xingu scale-backed antbird</name>
    <dbReference type="NCBI Taxonomy" id="1566151"/>
    <lineage>
        <taxon>Eukaryota</taxon>
        <taxon>Metazoa</taxon>
        <taxon>Chordata</taxon>
        <taxon>Craniata</taxon>
        <taxon>Vertebrata</taxon>
        <taxon>Euteleostomi</taxon>
        <taxon>Archelosauria</taxon>
        <taxon>Archosauria</taxon>
        <taxon>Dinosauria</taxon>
        <taxon>Saurischia</taxon>
        <taxon>Theropoda</taxon>
        <taxon>Coelurosauria</taxon>
        <taxon>Aves</taxon>
        <taxon>Neognathae</taxon>
        <taxon>Neoaves</taxon>
        <taxon>Telluraves</taxon>
        <taxon>Australaves</taxon>
        <taxon>Passeriformes</taxon>
        <taxon>Thamnophilidae</taxon>
        <taxon>Willisornis</taxon>
    </lineage>
</organism>
<name>A0ABQ9DZ41_9PASS</name>
<feature type="compositionally biased region" description="Basic and acidic residues" evidence="1">
    <location>
        <begin position="239"/>
        <end position="249"/>
    </location>
</feature>
<feature type="compositionally biased region" description="Pro residues" evidence="1">
    <location>
        <begin position="8"/>
        <end position="17"/>
    </location>
</feature>
<comment type="caution">
    <text evidence="3">The sequence shown here is derived from an EMBL/GenBank/DDBJ whole genome shotgun (WGS) entry which is preliminary data.</text>
</comment>
<evidence type="ECO:0000259" key="2">
    <source>
        <dbReference type="Pfam" id="PF16769"/>
    </source>
</evidence>
<keyword evidence="4" id="KW-1185">Reference proteome</keyword>
<feature type="compositionally biased region" description="Polar residues" evidence="1">
    <location>
        <begin position="1145"/>
        <end position="1157"/>
    </location>
</feature>
<feature type="compositionally biased region" description="Basic and acidic residues" evidence="1">
    <location>
        <begin position="150"/>
        <end position="161"/>
    </location>
</feature>
<feature type="compositionally biased region" description="Basic and acidic residues" evidence="1">
    <location>
        <begin position="351"/>
        <end position="371"/>
    </location>
</feature>
<reference evidence="3" key="1">
    <citation type="submission" date="2019-10" db="EMBL/GenBank/DDBJ databases">
        <authorList>
            <person name="Soares A.E.R."/>
            <person name="Aleixo A."/>
            <person name="Schneider P."/>
            <person name="Miyaki C.Y."/>
            <person name="Schneider M.P."/>
            <person name="Mello C."/>
            <person name="Vasconcelos A.T.R."/>
        </authorList>
    </citation>
    <scope>NUCLEOTIDE SEQUENCE</scope>
    <source>
        <tissue evidence="3">Muscle</tissue>
    </source>
</reference>
<dbReference type="CDD" id="cd12443">
    <property type="entry name" value="RRM_MCM3A_like"/>
    <property type="match status" value="1"/>
</dbReference>
<feature type="compositionally biased region" description="Basic and acidic residues" evidence="1">
    <location>
        <begin position="208"/>
        <end position="225"/>
    </location>
</feature>
<evidence type="ECO:0000313" key="3">
    <source>
        <dbReference type="EMBL" id="KAJ7427903.1"/>
    </source>
</evidence>
<dbReference type="EMBL" id="WHWB01031789">
    <property type="protein sequence ID" value="KAJ7427903.1"/>
    <property type="molecule type" value="Genomic_DNA"/>
</dbReference>
<proteinExistence type="predicted"/>
<dbReference type="PANTHER" id="PTHR12436:SF3">
    <property type="entry name" value="GERMINAL-CENTER ASSOCIATED NUCLEAR PROTEIN"/>
    <property type="match status" value="1"/>
</dbReference>
<feature type="region of interest" description="Disordered" evidence="1">
    <location>
        <begin position="127"/>
        <end position="273"/>
    </location>
</feature>
<feature type="region of interest" description="Disordered" evidence="1">
    <location>
        <begin position="1"/>
        <end position="37"/>
    </location>
</feature>
<dbReference type="InterPro" id="IPR031907">
    <property type="entry name" value="MCM3AP_GANP"/>
</dbReference>
<feature type="region of interest" description="Disordered" evidence="1">
    <location>
        <begin position="1135"/>
        <end position="1157"/>
    </location>
</feature>
<dbReference type="Proteomes" id="UP001145742">
    <property type="component" value="Unassembled WGS sequence"/>
</dbReference>
<dbReference type="Gene3D" id="1.25.40.990">
    <property type="match status" value="1"/>
</dbReference>
<dbReference type="Pfam" id="PF16769">
    <property type="entry name" value="MCM3AP_GANP"/>
    <property type="match status" value="1"/>
</dbReference>
<protein>
    <recommendedName>
        <fullName evidence="2">Germinal-centre associated nuclear protein MCM3AP domain-containing protein</fullName>
    </recommendedName>
</protein>
<sequence length="1306" mass="145062">MSARGPFRGPPSFPPPLRFGQPAVFGQGGAPASLPFAPGPSAAFGPSYALGQAPAPVGDSGFSFRPPTSLGGFSGPSEAPSGGGAFTAPEFRFKAPESAAASFKPVPGCEAEKGPAAPAAFAFSPPFGFAPEPGPEAAAAREPFSVPRPGRPEERGPRALPEEPGEPAPKGLKRKEERERSPRRAALPPEKRAVMLSRPRGGALFGRTLEEMLRSQAREHRERGEGAGTDRGAAEEPPPEPRDLPREDAAPAAPARRPRGSDSTEGLGGLSPAELTSIQCKNIPDYLNDRTVLEKHFGQFVKVRRVMTRRNKKMAIVHFFDHASAALARKKAKELHKDIVTFWQKKKMSPAKREFSSKEKKAGEDEGKQSGEEQSYQHSPLRKPSMRSSASSVMPGRSSPAKKSGLRKALQFEADLFDSSSEGQSSEALGASLSSLGNLVGLVAETSEDRYRLLDQRDKIMRQARIKRTDLDKAKTVVGTCPDMCPEKERYMRETRNQLSTFELLLGSDKVDHAAAIKEYSRSSADQEEPLPHELRPSEVLSMTMDYLVTNIMDQGEGNYREWYDFVWNRTRGIRKDITQQHLCNPLMVSLIEKCTRFHIHCAHHLCEEPMSSFDAKINNENMTKCLQSLKEMYQDLANKGISCKSEAEFRGYNVLLNLNKGDILSDLAWTPLDLVSLITEHIPVQQEQVFWKVLLVLPSDDEYAKDDPSRILMDWLKAKFMGDKTYKKNTSHAEGRIQTLTLFSSPGMQGSRSIKVSVCIKVAQGALSDSELEMAETQKDLLGTSGLILLLPPRVRSEDVAEDDVYWLSALLQLKQLLQAKPFHPIVPLVVLVPSQEEGALEKEVEDGLMLQDLISAQLISDYTIVELPGSVNDLEGTRKISVAVGWLVSRCPDSLELCSQTLQEYIENGIDGEFGKRFYHDWKERRLAGLPSQEPGVIIELYNSVLQFLAGVASSEHLCDLSWPVTEFSEPGGNKLLPHLQWNMPDHLAWLKKAVLSFQIPYLDLPPLGAPWRPVCHMIFQYVSQIASSSHTQPLIQSQVENLLSKTYRKWKNRTSGNSDEDGPSVDEIPWDCILAVCIDHKLRDWKPPKLPIAPEAVSEDGQIRVYFFKEHLKNYTLPFSWDQARLRTQEEIRRGHERSRIKSPQSFKKPSSISMMPDQYGTSKLSGQEVSIPSADEFTDMSLAQEHLLAQLQLEKIENRRFEEQLHRYLTEDVEPLGGLLGLPLYLPQSLLSTSAVTCPLVKSPTSPAQEAGSQEGHKVLEAERSPALSDRLKHLQQLLRAAKEAEAASELHLSALVDMLDI</sequence>
<evidence type="ECO:0000313" key="4">
    <source>
        <dbReference type="Proteomes" id="UP001145742"/>
    </source>
</evidence>
<dbReference type="InterPro" id="IPR012677">
    <property type="entry name" value="Nucleotide-bd_a/b_plait_sf"/>
</dbReference>